<dbReference type="VEuPathDB" id="FungiDB:PYU1_G004929"/>
<keyword evidence="1" id="KW-0175">Coiled coil</keyword>
<proteinExistence type="predicted"/>
<accession>K3WIZ8</accession>
<dbReference type="EMBL" id="GL376564">
    <property type="status" value="NOT_ANNOTATED_CDS"/>
    <property type="molecule type" value="Genomic_DNA"/>
</dbReference>
<feature type="coiled-coil region" evidence="1">
    <location>
        <begin position="155"/>
        <end position="355"/>
    </location>
</feature>
<dbReference type="EnsemblProtists" id="PYU1_T004940">
    <property type="protein sequence ID" value="PYU1_T004940"/>
    <property type="gene ID" value="PYU1_G004929"/>
</dbReference>
<keyword evidence="3" id="KW-1185">Reference proteome</keyword>
<protein>
    <submittedName>
        <fullName evidence="2">Uncharacterized protein</fullName>
    </submittedName>
</protein>
<evidence type="ECO:0000313" key="2">
    <source>
        <dbReference type="EnsemblProtists" id="PYU1_T004940"/>
    </source>
</evidence>
<reference evidence="3" key="1">
    <citation type="journal article" date="2010" name="Genome Biol.">
        <title>Genome sequence of the necrotrophic plant pathogen Pythium ultimum reveals original pathogenicity mechanisms and effector repertoire.</title>
        <authorList>
            <person name="Levesque C.A."/>
            <person name="Brouwer H."/>
            <person name="Cano L."/>
            <person name="Hamilton J.P."/>
            <person name="Holt C."/>
            <person name="Huitema E."/>
            <person name="Raffaele S."/>
            <person name="Robideau G.P."/>
            <person name="Thines M."/>
            <person name="Win J."/>
            <person name="Zerillo M.M."/>
            <person name="Beakes G.W."/>
            <person name="Boore J.L."/>
            <person name="Busam D."/>
            <person name="Dumas B."/>
            <person name="Ferriera S."/>
            <person name="Fuerstenberg S.I."/>
            <person name="Gachon C.M."/>
            <person name="Gaulin E."/>
            <person name="Govers F."/>
            <person name="Grenville-Briggs L."/>
            <person name="Horner N."/>
            <person name="Hostetler J."/>
            <person name="Jiang R.H."/>
            <person name="Johnson J."/>
            <person name="Krajaejun T."/>
            <person name="Lin H."/>
            <person name="Meijer H.J."/>
            <person name="Moore B."/>
            <person name="Morris P."/>
            <person name="Phuntmart V."/>
            <person name="Puiu D."/>
            <person name="Shetty J."/>
            <person name="Stajich J.E."/>
            <person name="Tripathy S."/>
            <person name="Wawra S."/>
            <person name="van West P."/>
            <person name="Whitty B.R."/>
            <person name="Coutinho P.M."/>
            <person name="Henrissat B."/>
            <person name="Martin F."/>
            <person name="Thomas P.D."/>
            <person name="Tyler B.M."/>
            <person name="De Vries R.P."/>
            <person name="Kamoun S."/>
            <person name="Yandell M."/>
            <person name="Tisserat N."/>
            <person name="Buell C.R."/>
        </authorList>
    </citation>
    <scope>NUCLEOTIDE SEQUENCE</scope>
    <source>
        <strain evidence="3">DAOM:BR144</strain>
    </source>
</reference>
<evidence type="ECO:0000313" key="3">
    <source>
        <dbReference type="Proteomes" id="UP000019132"/>
    </source>
</evidence>
<name>K3WIZ8_GLOUD</name>
<dbReference type="eggNOG" id="ENOG502S874">
    <property type="taxonomic scope" value="Eukaryota"/>
</dbReference>
<dbReference type="STRING" id="431595.K3WIZ8"/>
<dbReference type="OMA" id="KNDMITM"/>
<dbReference type="HOGENOM" id="CLU_763909_0_0_1"/>
<dbReference type="InParanoid" id="K3WIZ8"/>
<feature type="coiled-coil region" evidence="1">
    <location>
        <begin position="59"/>
        <end position="115"/>
    </location>
</feature>
<sequence>MLLMDTKTSEKLRSKHVRTLELLQKTLDENVDLRDQIGRLQKGTLHLGQGVPQSPSNRATELEDEIDRLKAEQRATTLALEEAARVRHAEFTLAVETLQKKTLRLQNEVVTLETALGQVQGKLSAEKAHWRDERAQFTEKNRRLRGELDALRDPTAESNCNQQQSEHELQRLREELVAITDSEREARGLIRDAQDRATRLQSAFDTQQQQINAQQTQIDTLQQQLASANENEAAHTRELSVLREQQRDLRSQLAQLQREASQQPESNALQQQQHASVLAQLLHVEAANEQLRSDNHTLQEQVARLHAQLHEAATRSNNAQQQHCGSSVFAVHVELKRENFQLRTQIEELKQLQKRFLLTAAKKTTMRFPAL</sequence>
<dbReference type="Proteomes" id="UP000019132">
    <property type="component" value="Unassembled WGS sequence"/>
</dbReference>
<organism evidence="2 3">
    <name type="scientific">Globisporangium ultimum (strain ATCC 200006 / CBS 805.95 / DAOM BR144)</name>
    <name type="common">Pythium ultimum</name>
    <dbReference type="NCBI Taxonomy" id="431595"/>
    <lineage>
        <taxon>Eukaryota</taxon>
        <taxon>Sar</taxon>
        <taxon>Stramenopiles</taxon>
        <taxon>Oomycota</taxon>
        <taxon>Peronosporomycetes</taxon>
        <taxon>Pythiales</taxon>
        <taxon>Pythiaceae</taxon>
        <taxon>Globisporangium</taxon>
    </lineage>
</organism>
<reference evidence="2" key="3">
    <citation type="submission" date="2015-02" db="UniProtKB">
        <authorList>
            <consortium name="EnsemblProtists"/>
        </authorList>
    </citation>
    <scope>IDENTIFICATION</scope>
    <source>
        <strain evidence="2">DAOM BR144</strain>
    </source>
</reference>
<reference evidence="3" key="2">
    <citation type="submission" date="2010-04" db="EMBL/GenBank/DDBJ databases">
        <authorList>
            <person name="Buell R."/>
            <person name="Hamilton J."/>
            <person name="Hostetler J."/>
        </authorList>
    </citation>
    <scope>NUCLEOTIDE SEQUENCE [LARGE SCALE GENOMIC DNA]</scope>
    <source>
        <strain evidence="3">DAOM:BR144</strain>
    </source>
</reference>
<evidence type="ECO:0000256" key="1">
    <source>
        <dbReference type="SAM" id="Coils"/>
    </source>
</evidence>
<dbReference type="AlphaFoldDB" id="K3WIZ8"/>